<dbReference type="SUPFAM" id="SSF75304">
    <property type="entry name" value="Amidase signature (AS) enzymes"/>
    <property type="match status" value="1"/>
</dbReference>
<feature type="active site" description="Charge relay system" evidence="5">
    <location>
        <position position="214"/>
    </location>
</feature>
<dbReference type="HOGENOM" id="CLU_009600_9_2_1"/>
<accession>A0A0D2F761</accession>
<feature type="binding site" evidence="6">
    <location>
        <position position="214"/>
    </location>
    <ligand>
        <name>substrate</name>
    </ligand>
</feature>
<feature type="active site" description="Charge relay system" evidence="5">
    <location>
        <position position="138"/>
    </location>
</feature>
<evidence type="ECO:0000256" key="5">
    <source>
        <dbReference type="PIRSR" id="PIRSR001221-1"/>
    </source>
</evidence>
<organism evidence="8 9">
    <name type="scientific">Phialophora macrospora</name>
    <dbReference type="NCBI Taxonomy" id="1851006"/>
    <lineage>
        <taxon>Eukaryota</taxon>
        <taxon>Fungi</taxon>
        <taxon>Dikarya</taxon>
        <taxon>Ascomycota</taxon>
        <taxon>Pezizomycotina</taxon>
        <taxon>Eurotiomycetes</taxon>
        <taxon>Chaetothyriomycetidae</taxon>
        <taxon>Chaetothyriales</taxon>
        <taxon>Herpotrichiellaceae</taxon>
        <taxon>Phialophora</taxon>
    </lineage>
</organism>
<dbReference type="InterPro" id="IPR036928">
    <property type="entry name" value="AS_sf"/>
</dbReference>
<protein>
    <recommendedName>
        <fullName evidence="3">amidase</fullName>
        <ecNumber evidence="3">3.5.1.4</ecNumber>
    </recommendedName>
</protein>
<sequence>MVQEDWRVLVARKREQVAKHFPEKWRLPASTLSTVNASANISVLDVPATCGLLTPKEVEITEKYDAVDLIDKMAKKELSSSEVTLAFCKRAAIAHQLVNCLTEMFFDQALERAKYLDEYLEKEGKPMGPLHGMPISLKDSFNIKGIHTTIGYVSFINRPPATFNSPLVDILLQNGAVLYVKTNIPQTLMTADSENNVFGRVLNPHKLSLTAGGSSGGEGALVGIRGSVLGVGTDIAGSIRIPALCNGTFGFKPSIERVPFGGQTNPVLPGWTGIMPTAGPLAHSSRDVRLFLETVINSKPWDIDCTALGMPWRTIEEKKTLTIGVIYECPTWPVQPTILRALKTATEKLKAAGHNMVMLTEFPSFKDAMDLSVEYFAVDTKGTGIKYVEESGEPIVKSVKDLWTPPPEGKKMLTLADLFDMNEERLKYRDQWLKIFVNNKLDALLAPCADKTALPHDTYKWFPYSVMWNLLSYPACVVPYLKADKTIDLPDPRVPDYDPEAVDGAPCHIQVIARSEQDEELMAAVEIISKTLGLK</sequence>
<evidence type="ECO:0000259" key="7">
    <source>
        <dbReference type="Pfam" id="PF01425"/>
    </source>
</evidence>
<comment type="similarity">
    <text evidence="2">Belongs to the amidase family.</text>
</comment>
<feature type="domain" description="Amidase" evidence="7">
    <location>
        <begin position="82"/>
        <end position="521"/>
    </location>
</feature>
<evidence type="ECO:0000256" key="6">
    <source>
        <dbReference type="PIRSR" id="PIRSR001221-2"/>
    </source>
</evidence>
<dbReference type="Proteomes" id="UP000054266">
    <property type="component" value="Unassembled WGS sequence"/>
</dbReference>
<proteinExistence type="inferred from homology"/>
<keyword evidence="4" id="KW-0378">Hydrolase</keyword>
<evidence type="ECO:0000313" key="9">
    <source>
        <dbReference type="Proteomes" id="UP000054266"/>
    </source>
</evidence>
<feature type="active site" description="Acyl-ester intermediate" evidence="5">
    <location>
        <position position="238"/>
    </location>
</feature>
<dbReference type="PANTHER" id="PTHR46072">
    <property type="entry name" value="AMIDASE-RELATED-RELATED"/>
    <property type="match status" value="1"/>
</dbReference>
<dbReference type="PANTHER" id="PTHR46072:SF5">
    <property type="entry name" value="GENERAL AMIDASE-C"/>
    <property type="match status" value="1"/>
</dbReference>
<dbReference type="PIRSF" id="PIRSF001221">
    <property type="entry name" value="Amidase_fungi"/>
    <property type="match status" value="1"/>
</dbReference>
<dbReference type="EC" id="3.5.1.4" evidence="3"/>
<dbReference type="PROSITE" id="PS00571">
    <property type="entry name" value="AMIDASES"/>
    <property type="match status" value="1"/>
</dbReference>
<evidence type="ECO:0000256" key="2">
    <source>
        <dbReference type="ARBA" id="ARBA00009199"/>
    </source>
</evidence>
<dbReference type="STRING" id="5601.A0A0D2F761"/>
<dbReference type="GO" id="GO:0004040">
    <property type="term" value="F:amidase activity"/>
    <property type="evidence" value="ECO:0007669"/>
    <property type="project" value="UniProtKB-EC"/>
</dbReference>
<evidence type="ECO:0000313" key="8">
    <source>
        <dbReference type="EMBL" id="KIW63818.1"/>
    </source>
</evidence>
<dbReference type="AlphaFoldDB" id="A0A0D2F761"/>
<keyword evidence="9" id="KW-1185">Reference proteome</keyword>
<feature type="binding site" evidence="6">
    <location>
        <begin position="235"/>
        <end position="238"/>
    </location>
    <ligand>
        <name>substrate</name>
    </ligand>
</feature>
<evidence type="ECO:0000256" key="1">
    <source>
        <dbReference type="ARBA" id="ARBA00001311"/>
    </source>
</evidence>
<dbReference type="Gene3D" id="3.90.1300.10">
    <property type="entry name" value="Amidase signature (AS) domain"/>
    <property type="match status" value="1"/>
</dbReference>
<gene>
    <name evidence="8" type="ORF">PV04_08790</name>
</gene>
<dbReference type="EMBL" id="KN846961">
    <property type="protein sequence ID" value="KIW63818.1"/>
    <property type="molecule type" value="Genomic_DNA"/>
</dbReference>
<dbReference type="InterPro" id="IPR023631">
    <property type="entry name" value="Amidase_dom"/>
</dbReference>
<evidence type="ECO:0000256" key="3">
    <source>
        <dbReference type="ARBA" id="ARBA00012922"/>
    </source>
</evidence>
<evidence type="ECO:0000256" key="4">
    <source>
        <dbReference type="ARBA" id="ARBA00022801"/>
    </source>
</evidence>
<dbReference type="Pfam" id="PF01425">
    <property type="entry name" value="Amidase"/>
    <property type="match status" value="1"/>
</dbReference>
<name>A0A0D2F761_9EURO</name>
<dbReference type="InterPro" id="IPR020556">
    <property type="entry name" value="Amidase_CS"/>
</dbReference>
<feature type="binding site" evidence="6">
    <location>
        <position position="188"/>
    </location>
    <ligand>
        <name>substrate</name>
    </ligand>
</feature>
<reference evidence="8 9" key="1">
    <citation type="submission" date="2015-01" db="EMBL/GenBank/DDBJ databases">
        <title>The Genome Sequence of Capronia semiimmersa CBS27337.</title>
        <authorList>
            <consortium name="The Broad Institute Genomics Platform"/>
            <person name="Cuomo C."/>
            <person name="de Hoog S."/>
            <person name="Gorbushina A."/>
            <person name="Stielow B."/>
            <person name="Teixiera M."/>
            <person name="Abouelleil A."/>
            <person name="Chapman S.B."/>
            <person name="Priest M."/>
            <person name="Young S.K."/>
            <person name="Wortman J."/>
            <person name="Nusbaum C."/>
            <person name="Birren B."/>
        </authorList>
    </citation>
    <scope>NUCLEOTIDE SEQUENCE [LARGE SCALE GENOMIC DNA]</scope>
    <source>
        <strain evidence="8 9">CBS 27337</strain>
    </source>
</reference>
<comment type="catalytic activity">
    <reaction evidence="1">
        <text>a monocarboxylic acid amide + H2O = a monocarboxylate + NH4(+)</text>
        <dbReference type="Rhea" id="RHEA:12020"/>
        <dbReference type="ChEBI" id="CHEBI:15377"/>
        <dbReference type="ChEBI" id="CHEBI:28938"/>
        <dbReference type="ChEBI" id="CHEBI:35757"/>
        <dbReference type="ChEBI" id="CHEBI:83628"/>
        <dbReference type="EC" id="3.5.1.4"/>
    </reaction>
</comment>